<keyword evidence="2" id="KW-1185">Reference proteome</keyword>
<sequence>QLQNICGQQLLSEVQECLPYSPVRQFLIGLLLRNSSTCPTCPPCLFSSSLTCAS</sequence>
<protein>
    <submittedName>
        <fullName evidence="1">Uncharacterized protein</fullName>
    </submittedName>
</protein>
<evidence type="ECO:0000313" key="1">
    <source>
        <dbReference type="EMBL" id="VEN41941.1"/>
    </source>
</evidence>
<reference evidence="1 2" key="1">
    <citation type="submission" date="2019-01" db="EMBL/GenBank/DDBJ databases">
        <authorList>
            <person name="Sayadi A."/>
        </authorList>
    </citation>
    <scope>NUCLEOTIDE SEQUENCE [LARGE SCALE GENOMIC DNA]</scope>
</reference>
<feature type="non-terminal residue" evidence="1">
    <location>
        <position position="1"/>
    </location>
</feature>
<proteinExistence type="predicted"/>
<organism evidence="1 2">
    <name type="scientific">Callosobruchus maculatus</name>
    <name type="common">Southern cowpea weevil</name>
    <name type="synonym">Pulse bruchid</name>
    <dbReference type="NCBI Taxonomy" id="64391"/>
    <lineage>
        <taxon>Eukaryota</taxon>
        <taxon>Metazoa</taxon>
        <taxon>Ecdysozoa</taxon>
        <taxon>Arthropoda</taxon>
        <taxon>Hexapoda</taxon>
        <taxon>Insecta</taxon>
        <taxon>Pterygota</taxon>
        <taxon>Neoptera</taxon>
        <taxon>Endopterygota</taxon>
        <taxon>Coleoptera</taxon>
        <taxon>Polyphaga</taxon>
        <taxon>Cucujiformia</taxon>
        <taxon>Chrysomeloidea</taxon>
        <taxon>Chrysomelidae</taxon>
        <taxon>Bruchinae</taxon>
        <taxon>Bruchini</taxon>
        <taxon>Callosobruchus</taxon>
    </lineage>
</organism>
<dbReference type="AlphaFoldDB" id="A0A653C258"/>
<accession>A0A653C258</accession>
<dbReference type="Proteomes" id="UP000410492">
    <property type="component" value="Unassembled WGS sequence"/>
</dbReference>
<gene>
    <name evidence="1" type="ORF">CALMAC_LOCUS5595</name>
</gene>
<dbReference type="EMBL" id="CAACVG010006812">
    <property type="protein sequence ID" value="VEN41941.1"/>
    <property type="molecule type" value="Genomic_DNA"/>
</dbReference>
<name>A0A653C258_CALMS</name>
<evidence type="ECO:0000313" key="2">
    <source>
        <dbReference type="Proteomes" id="UP000410492"/>
    </source>
</evidence>